<accession>A0ABW8EHZ1</accession>
<dbReference type="InterPro" id="IPR001967">
    <property type="entry name" value="Peptidase_S11_N"/>
</dbReference>
<dbReference type="EMBL" id="JBIUYY010000004">
    <property type="protein sequence ID" value="MFJ2821797.1"/>
    <property type="molecule type" value="Genomic_DNA"/>
</dbReference>
<evidence type="ECO:0000256" key="3">
    <source>
        <dbReference type="ARBA" id="ARBA00022801"/>
    </source>
</evidence>
<dbReference type="InterPro" id="IPR012338">
    <property type="entry name" value="Beta-lactam/transpept-like"/>
</dbReference>
<keyword evidence="2" id="KW-0732">Signal</keyword>
<feature type="compositionally biased region" description="Low complexity" evidence="8">
    <location>
        <begin position="438"/>
        <end position="467"/>
    </location>
</feature>
<dbReference type="PRINTS" id="PR00725">
    <property type="entry name" value="DADACBPTASE1"/>
</dbReference>
<feature type="compositionally biased region" description="Basic and acidic residues" evidence="8">
    <location>
        <begin position="201"/>
        <end position="210"/>
    </location>
</feature>
<evidence type="ECO:0000256" key="8">
    <source>
        <dbReference type="SAM" id="MobiDB-lite"/>
    </source>
</evidence>
<dbReference type="Gene3D" id="3.40.710.10">
    <property type="entry name" value="DD-peptidase/beta-lactamase superfamily"/>
    <property type="match status" value="1"/>
</dbReference>
<organism evidence="10 11">
    <name type="scientific">Streptomyces toxytricini</name>
    <name type="common">Actinomyces toxytricini</name>
    <dbReference type="NCBI Taxonomy" id="67369"/>
    <lineage>
        <taxon>Bacteria</taxon>
        <taxon>Bacillati</taxon>
        <taxon>Actinomycetota</taxon>
        <taxon>Actinomycetes</taxon>
        <taxon>Kitasatosporales</taxon>
        <taxon>Streptomycetaceae</taxon>
        <taxon>Streptomyces</taxon>
    </lineage>
</organism>
<feature type="compositionally biased region" description="Pro residues" evidence="8">
    <location>
        <begin position="411"/>
        <end position="437"/>
    </location>
</feature>
<evidence type="ECO:0000256" key="2">
    <source>
        <dbReference type="ARBA" id="ARBA00022729"/>
    </source>
</evidence>
<keyword evidence="5" id="KW-0573">Peptidoglycan synthesis</keyword>
<comment type="similarity">
    <text evidence="1 7">Belongs to the peptidase S11 family.</text>
</comment>
<sequence length="920" mass="92969">MKAITVAGGSPGDPERDRTAEPGAGRDDASAEPDTAAAADEAADQSPEADADGDTGAALAAPSAEAPGGEPAQDTAPEPGREPAADPAPEEAAAGAGTDAGTEAPTPEAEQTDTAEAPAAADPRADAAEADPQPEPTATTREAGPSPDPQPERTADSRDAAQSPGAEAGPKTGPRDAARSPGADPAPSPDPREAGPSPDPQPERTADSRDAAQSPGADPAPSPGREDRPEAEAADAAAEAAPSSDPGDSAEGADPERDDASEGGTATAPEDGAKADATLVFAKPPRGPAGTPAKPAAKPDPEPDPEPAPRADAPGDGSGAEPAPAGAHDDTRTLVFRAPDAAKVSRKPEPEPEPEPGPAPAAEDTEESPARGDRPAPSDNDGRKAPAWARTEEEGEVDPERTTRFAALKPPTTPTPTAPKPTAPRPTAPRPAAPAPAAPRSAAAAPSAPRPTAQRPAAPAAAAARPAAPAPATPRPAPRPQPPAPAAYQPPPLDLPPLQLPHTEPGRRPLLRSARLWAPVGVLLLAGGFVGAQLLRPLPAPRLVAAETARTVDGQFSVPWPAKGQGAVRVAGSGDVGSFGEQKPVPTASVAKVMTAYVILKGHPLRKNEPGPSLTVDAKAVAEGKSEDESRIEGLTAGQKFSQLDMLKMLMIPSGNNAARLLARWDTGTDSEAAFVQKMNAAARDLGMKDTTYTDPSGLDAGTVSTAADQLKLAEAVMKDEVFRSIVAMPSAPIKGLPQPLVNNNTLLTAQGLSVRGIKTGSSTPAGGALMWAAYKSVGDETPLILGTLMEQRVEGSDPNATKSLALVLSNSKKIIEAVRSALASAPLVRKGDVVGHVDDGLGGRTPLVAAKDLNAIAVPGQQFRLTLSPGASPLRREAKAGTEVGTLTAGEGDGAKSVPVAVRTALEEPSLGTRLTRLR</sequence>
<feature type="compositionally biased region" description="Low complexity" evidence="8">
    <location>
        <begin position="282"/>
        <end position="296"/>
    </location>
</feature>
<evidence type="ECO:0000256" key="7">
    <source>
        <dbReference type="RuleBase" id="RU004016"/>
    </source>
</evidence>
<feature type="compositionally biased region" description="Acidic residues" evidence="8">
    <location>
        <begin position="41"/>
        <end position="53"/>
    </location>
</feature>
<feature type="region of interest" description="Disordered" evidence="8">
    <location>
        <begin position="1"/>
        <end position="506"/>
    </location>
</feature>
<evidence type="ECO:0000313" key="11">
    <source>
        <dbReference type="Proteomes" id="UP001617351"/>
    </source>
</evidence>
<feature type="compositionally biased region" description="Basic and acidic residues" evidence="8">
    <location>
        <begin position="150"/>
        <end position="159"/>
    </location>
</feature>
<keyword evidence="11" id="KW-1185">Reference proteome</keyword>
<feature type="compositionally biased region" description="Low complexity" evidence="8">
    <location>
        <begin position="234"/>
        <end position="250"/>
    </location>
</feature>
<dbReference type="Pfam" id="PF00768">
    <property type="entry name" value="Peptidase_S11"/>
    <property type="match status" value="1"/>
</dbReference>
<dbReference type="Proteomes" id="UP001617351">
    <property type="component" value="Unassembled WGS sequence"/>
</dbReference>
<feature type="compositionally biased region" description="Pro residues" evidence="8">
    <location>
        <begin position="468"/>
        <end position="499"/>
    </location>
</feature>
<feature type="compositionally biased region" description="Basic and acidic residues" evidence="8">
    <location>
        <begin position="368"/>
        <end position="384"/>
    </location>
</feature>
<evidence type="ECO:0000256" key="6">
    <source>
        <dbReference type="ARBA" id="ARBA00023316"/>
    </source>
</evidence>
<comment type="caution">
    <text evidence="10">The sequence shown here is derived from an EMBL/GenBank/DDBJ whole genome shotgun (WGS) entry which is preliminary data.</text>
</comment>
<feature type="compositionally biased region" description="Low complexity" evidence="8">
    <location>
        <begin position="85"/>
        <end position="122"/>
    </location>
</feature>
<protein>
    <submittedName>
        <fullName evidence="10">Serine hydrolase</fullName>
    </submittedName>
</protein>
<evidence type="ECO:0000256" key="5">
    <source>
        <dbReference type="ARBA" id="ARBA00022984"/>
    </source>
</evidence>
<dbReference type="SUPFAM" id="SSF56601">
    <property type="entry name" value="beta-lactamase/transpeptidase-like"/>
    <property type="match status" value="1"/>
</dbReference>
<reference evidence="10 11" key="1">
    <citation type="submission" date="2024-10" db="EMBL/GenBank/DDBJ databases">
        <title>The Natural Products Discovery Center: Release of the First 8490 Sequenced Strains for Exploring Actinobacteria Biosynthetic Diversity.</title>
        <authorList>
            <person name="Kalkreuter E."/>
            <person name="Kautsar S.A."/>
            <person name="Yang D."/>
            <person name="Bader C.D."/>
            <person name="Teijaro C.N."/>
            <person name="Fluegel L."/>
            <person name="Davis C.M."/>
            <person name="Simpson J.R."/>
            <person name="Lauterbach L."/>
            <person name="Steele A.D."/>
            <person name="Gui C."/>
            <person name="Meng S."/>
            <person name="Li G."/>
            <person name="Viehrig K."/>
            <person name="Ye F."/>
            <person name="Su P."/>
            <person name="Kiefer A.F."/>
            <person name="Nichols A."/>
            <person name="Cepeda A.J."/>
            <person name="Yan W."/>
            <person name="Fan B."/>
            <person name="Jiang Y."/>
            <person name="Adhikari A."/>
            <person name="Zheng C.-J."/>
            <person name="Schuster L."/>
            <person name="Cowan T.M."/>
            <person name="Smanski M.J."/>
            <person name="Chevrette M.G."/>
            <person name="De Carvalho L.P.S."/>
            <person name="Shen B."/>
        </authorList>
    </citation>
    <scope>NUCLEOTIDE SEQUENCE [LARGE SCALE GENOMIC DNA]</scope>
    <source>
        <strain evidence="10 11">NPDC087220</strain>
    </source>
</reference>
<dbReference type="PANTHER" id="PTHR21581">
    <property type="entry name" value="D-ALANYL-D-ALANINE CARBOXYPEPTIDASE"/>
    <property type="match status" value="1"/>
</dbReference>
<dbReference type="RefSeq" id="WP_402379987.1">
    <property type="nucleotide sequence ID" value="NZ_JBIUYY010000004.1"/>
</dbReference>
<feature type="compositionally biased region" description="Basic and acidic residues" evidence="8">
    <location>
        <begin position="13"/>
        <end position="29"/>
    </location>
</feature>
<evidence type="ECO:0000256" key="4">
    <source>
        <dbReference type="ARBA" id="ARBA00022960"/>
    </source>
</evidence>
<dbReference type="InterPro" id="IPR018044">
    <property type="entry name" value="Peptidase_S11"/>
</dbReference>
<evidence type="ECO:0000313" key="10">
    <source>
        <dbReference type="EMBL" id="MFJ2821797.1"/>
    </source>
</evidence>
<evidence type="ECO:0000256" key="1">
    <source>
        <dbReference type="ARBA" id="ARBA00007164"/>
    </source>
</evidence>
<proteinExistence type="inferred from homology"/>
<dbReference type="PANTHER" id="PTHR21581:SF33">
    <property type="entry name" value="D-ALANYL-D-ALANINE CARBOXYPEPTIDASE DACB"/>
    <property type="match status" value="1"/>
</dbReference>
<keyword evidence="6" id="KW-0961">Cell wall biogenesis/degradation</keyword>
<gene>
    <name evidence="10" type="ORF">ACIO7M_11840</name>
</gene>
<feature type="domain" description="Peptidase S11 D-alanyl-D-alanine carboxypeptidase A N-terminal" evidence="9">
    <location>
        <begin position="582"/>
        <end position="777"/>
    </location>
</feature>
<keyword evidence="3 10" id="KW-0378">Hydrolase</keyword>
<name>A0ABW8EHZ1_STRT5</name>
<evidence type="ECO:0000259" key="9">
    <source>
        <dbReference type="Pfam" id="PF00768"/>
    </source>
</evidence>
<keyword evidence="4" id="KW-0133">Cell shape</keyword>
<dbReference type="GO" id="GO:0016787">
    <property type="term" value="F:hydrolase activity"/>
    <property type="evidence" value="ECO:0007669"/>
    <property type="project" value="UniProtKB-KW"/>
</dbReference>
<feature type="compositionally biased region" description="Low complexity" evidence="8">
    <location>
        <begin position="54"/>
        <end position="78"/>
    </location>
</feature>